<evidence type="ECO:0000313" key="3">
    <source>
        <dbReference type="Proteomes" id="UP001188597"/>
    </source>
</evidence>
<feature type="domain" description="Pyridine nucleotide-disulphide oxidoreductase N-terminal" evidence="1">
    <location>
        <begin position="34"/>
        <end position="63"/>
    </location>
</feature>
<gene>
    <name evidence="2" type="ORF">RJ639_036899</name>
</gene>
<dbReference type="Pfam" id="PF00070">
    <property type="entry name" value="Pyr_redox"/>
    <property type="match status" value="1"/>
</dbReference>
<evidence type="ECO:0000313" key="2">
    <source>
        <dbReference type="EMBL" id="KAK3031964.1"/>
    </source>
</evidence>
<reference evidence="2" key="1">
    <citation type="submission" date="2022-12" db="EMBL/GenBank/DDBJ databases">
        <title>Draft genome assemblies for two species of Escallonia (Escalloniales).</title>
        <authorList>
            <person name="Chanderbali A."/>
            <person name="Dervinis C."/>
            <person name="Anghel I."/>
            <person name="Soltis D."/>
            <person name="Soltis P."/>
            <person name="Zapata F."/>
        </authorList>
    </citation>
    <scope>NUCLEOTIDE SEQUENCE</scope>
    <source>
        <strain evidence="2">UCBG64.0493</strain>
        <tissue evidence="2">Leaf</tissue>
    </source>
</reference>
<name>A0AA89B6Y0_9ASTE</name>
<keyword evidence="3" id="KW-1185">Reference proteome</keyword>
<dbReference type="Gene3D" id="3.50.50.60">
    <property type="entry name" value="FAD/NAD(P)-binding domain"/>
    <property type="match status" value="1"/>
</dbReference>
<accession>A0AA89B6Y0</accession>
<sequence length="182" mass="19327">MEDQAINFPRCLSSLKHSVTGPQKVNGKVGVSDNVAIMGSGYIGLEFSDVYTALGSQTIVSHLRRLHCESFPTGEPTSPRTRRQAQLSHHAAAVVTVLPGQAVSKPPATTTPSILHPATHAAATATVPGSGSSSMAIRLTILFVVDKTVARIEERISALIFVPKEYGKPLQAKHIGPEEAKQ</sequence>
<organism evidence="2 3">
    <name type="scientific">Escallonia herrerae</name>
    <dbReference type="NCBI Taxonomy" id="1293975"/>
    <lineage>
        <taxon>Eukaryota</taxon>
        <taxon>Viridiplantae</taxon>
        <taxon>Streptophyta</taxon>
        <taxon>Embryophyta</taxon>
        <taxon>Tracheophyta</taxon>
        <taxon>Spermatophyta</taxon>
        <taxon>Magnoliopsida</taxon>
        <taxon>eudicotyledons</taxon>
        <taxon>Gunneridae</taxon>
        <taxon>Pentapetalae</taxon>
        <taxon>asterids</taxon>
        <taxon>campanulids</taxon>
        <taxon>Escalloniales</taxon>
        <taxon>Escalloniaceae</taxon>
        <taxon>Escallonia</taxon>
    </lineage>
</organism>
<protein>
    <recommendedName>
        <fullName evidence="1">Pyridine nucleotide-disulphide oxidoreductase N-terminal domain-containing protein</fullName>
    </recommendedName>
</protein>
<dbReference type="Proteomes" id="UP001188597">
    <property type="component" value="Unassembled WGS sequence"/>
</dbReference>
<evidence type="ECO:0000259" key="1">
    <source>
        <dbReference type="Pfam" id="PF00070"/>
    </source>
</evidence>
<dbReference type="AlphaFoldDB" id="A0AA89B6Y0"/>
<dbReference type="InterPro" id="IPR039648">
    <property type="entry name" value="DHPH_N"/>
</dbReference>
<dbReference type="InterPro" id="IPR036188">
    <property type="entry name" value="FAD/NAD-bd_sf"/>
</dbReference>
<dbReference type="EMBL" id="JAVXUP010000286">
    <property type="protein sequence ID" value="KAK3031964.1"/>
    <property type="molecule type" value="Genomic_DNA"/>
</dbReference>
<comment type="caution">
    <text evidence="2">The sequence shown here is derived from an EMBL/GenBank/DDBJ whole genome shotgun (WGS) entry which is preliminary data.</text>
</comment>
<proteinExistence type="predicted"/>